<dbReference type="AlphaFoldDB" id="A0A6C0LAL8"/>
<accession>A0A6C0LAL8</accession>
<keyword evidence="1" id="KW-0472">Membrane</keyword>
<evidence type="ECO:0000313" key="2">
    <source>
        <dbReference type="EMBL" id="QHU28019.1"/>
    </source>
</evidence>
<organism evidence="2">
    <name type="scientific">viral metagenome</name>
    <dbReference type="NCBI Taxonomy" id="1070528"/>
    <lineage>
        <taxon>unclassified sequences</taxon>
        <taxon>metagenomes</taxon>
        <taxon>organismal metagenomes</taxon>
    </lineage>
</organism>
<proteinExistence type="predicted"/>
<keyword evidence="1" id="KW-1133">Transmembrane helix</keyword>
<feature type="transmembrane region" description="Helical" evidence="1">
    <location>
        <begin position="6"/>
        <end position="25"/>
    </location>
</feature>
<dbReference type="EMBL" id="MN740468">
    <property type="protein sequence ID" value="QHU28019.1"/>
    <property type="molecule type" value="Genomic_DNA"/>
</dbReference>
<name>A0A6C0LAL8_9ZZZZ</name>
<reference evidence="2" key="1">
    <citation type="journal article" date="2020" name="Nature">
        <title>Giant virus diversity and host interactions through global metagenomics.</title>
        <authorList>
            <person name="Schulz F."/>
            <person name="Roux S."/>
            <person name="Paez-Espino D."/>
            <person name="Jungbluth S."/>
            <person name="Walsh D.A."/>
            <person name="Denef V.J."/>
            <person name="McMahon K.D."/>
            <person name="Konstantinidis K.T."/>
            <person name="Eloe-Fadrosh E.A."/>
            <person name="Kyrpides N.C."/>
            <person name="Woyke T."/>
        </authorList>
    </citation>
    <scope>NUCLEOTIDE SEQUENCE</scope>
    <source>
        <strain evidence="2">GVMAG-M-3300027770-17</strain>
    </source>
</reference>
<evidence type="ECO:0000256" key="1">
    <source>
        <dbReference type="SAM" id="Phobius"/>
    </source>
</evidence>
<protein>
    <submittedName>
        <fullName evidence="2">Uncharacterized protein</fullName>
    </submittedName>
</protein>
<keyword evidence="1" id="KW-0812">Transmembrane</keyword>
<feature type="transmembrane region" description="Helical" evidence="1">
    <location>
        <begin position="119"/>
        <end position="140"/>
    </location>
</feature>
<sequence>MSFLNNPFLAVIIFILFLVGFFIYLDLEGSFANGFLHFGPGNDKDNTTYFMGIEINSWSKVLTLYALCFCTGLLKSYYDMTVDTNIIQHLGNPNVTSLPYTKSGVYAVGLIDPLIMHSLWLLEILITITVQLQFIFPLILGEYIGDLPYLLSALSTKEFTS</sequence>